<evidence type="ECO:0000259" key="5">
    <source>
        <dbReference type="PROSITE" id="PS50977"/>
    </source>
</evidence>
<dbReference type="Pfam" id="PF00440">
    <property type="entry name" value="TetR_N"/>
    <property type="match status" value="1"/>
</dbReference>
<organism evidence="6 7">
    <name type="scientific">Pseudoalteromonas denitrificans DSM 6059</name>
    <dbReference type="NCBI Taxonomy" id="1123010"/>
    <lineage>
        <taxon>Bacteria</taxon>
        <taxon>Pseudomonadati</taxon>
        <taxon>Pseudomonadota</taxon>
        <taxon>Gammaproteobacteria</taxon>
        <taxon>Alteromonadales</taxon>
        <taxon>Pseudoalteromonadaceae</taxon>
        <taxon>Pseudoalteromonas</taxon>
    </lineage>
</organism>
<evidence type="ECO:0000313" key="7">
    <source>
        <dbReference type="Proteomes" id="UP000198862"/>
    </source>
</evidence>
<dbReference type="SUPFAM" id="SSF46689">
    <property type="entry name" value="Homeodomain-like"/>
    <property type="match status" value="1"/>
</dbReference>
<accession>A0A1I1PCR9</accession>
<keyword evidence="2 4" id="KW-0238">DNA-binding</keyword>
<dbReference type="InterPro" id="IPR009057">
    <property type="entry name" value="Homeodomain-like_sf"/>
</dbReference>
<protein>
    <submittedName>
        <fullName evidence="6">Transcriptional regulator, TetR family</fullName>
    </submittedName>
</protein>
<evidence type="ECO:0000256" key="1">
    <source>
        <dbReference type="ARBA" id="ARBA00023015"/>
    </source>
</evidence>
<keyword evidence="3" id="KW-0804">Transcription</keyword>
<dbReference type="InterPro" id="IPR001647">
    <property type="entry name" value="HTH_TetR"/>
</dbReference>
<evidence type="ECO:0000256" key="4">
    <source>
        <dbReference type="PROSITE-ProRule" id="PRU00335"/>
    </source>
</evidence>
<dbReference type="SUPFAM" id="SSF48498">
    <property type="entry name" value="Tetracyclin repressor-like, C-terminal domain"/>
    <property type="match status" value="1"/>
</dbReference>
<dbReference type="InterPro" id="IPR036271">
    <property type="entry name" value="Tet_transcr_reg_TetR-rel_C_sf"/>
</dbReference>
<dbReference type="PANTHER" id="PTHR47506">
    <property type="entry name" value="TRANSCRIPTIONAL REGULATORY PROTEIN"/>
    <property type="match status" value="1"/>
</dbReference>
<proteinExistence type="predicted"/>
<dbReference type="PROSITE" id="PS50977">
    <property type="entry name" value="HTH_TETR_2"/>
    <property type="match status" value="1"/>
</dbReference>
<dbReference type="PRINTS" id="PR00455">
    <property type="entry name" value="HTHTETR"/>
</dbReference>
<keyword evidence="7" id="KW-1185">Reference proteome</keyword>
<feature type="domain" description="HTH tetR-type" evidence="5">
    <location>
        <begin position="4"/>
        <end position="64"/>
    </location>
</feature>
<evidence type="ECO:0000256" key="3">
    <source>
        <dbReference type="ARBA" id="ARBA00023163"/>
    </source>
</evidence>
<dbReference type="RefSeq" id="WP_091986767.1">
    <property type="nucleotide sequence ID" value="NZ_FOLO01000029.1"/>
</dbReference>
<dbReference type="GO" id="GO:0003677">
    <property type="term" value="F:DNA binding"/>
    <property type="evidence" value="ECO:0007669"/>
    <property type="project" value="UniProtKB-UniRule"/>
</dbReference>
<dbReference type="Proteomes" id="UP000198862">
    <property type="component" value="Unassembled WGS sequence"/>
</dbReference>
<dbReference type="STRING" id="1123010.SAMN02745724_03307"/>
<dbReference type="Gene3D" id="1.10.357.10">
    <property type="entry name" value="Tetracycline Repressor, domain 2"/>
    <property type="match status" value="1"/>
</dbReference>
<feature type="DNA-binding region" description="H-T-H motif" evidence="4">
    <location>
        <begin position="27"/>
        <end position="46"/>
    </location>
</feature>
<dbReference type="AlphaFoldDB" id="A0A1I1PCR9"/>
<reference evidence="6 7" key="1">
    <citation type="submission" date="2016-10" db="EMBL/GenBank/DDBJ databases">
        <authorList>
            <person name="de Groot N.N."/>
        </authorList>
    </citation>
    <scope>NUCLEOTIDE SEQUENCE [LARGE SCALE GENOMIC DNA]</scope>
    <source>
        <strain evidence="6 7">DSM 6059</strain>
    </source>
</reference>
<sequence>MASVSKREHIISHALPLFYQNGFNATGIELIISQAGVSKKTLYKYFKSKDDLILSVLTKRDEIFRRKLIDKTEFLGKTAEGKLLALFDFLHAWFNEVNFFGCMFINASAEFTDIEHPSHIVCSEHKNKIKAYIKSLAFEANIKKSSELSAQLNILMEGAIVEAHVSGDKNSAIKAKKMAEVFINLALSTD</sequence>
<dbReference type="EMBL" id="FOLO01000029">
    <property type="protein sequence ID" value="SFD04793.1"/>
    <property type="molecule type" value="Genomic_DNA"/>
</dbReference>
<dbReference type="PANTHER" id="PTHR47506:SF3">
    <property type="entry name" value="HTH-TYPE TRANSCRIPTIONAL REGULATOR LMRA"/>
    <property type="match status" value="1"/>
</dbReference>
<name>A0A1I1PCR9_9GAMM</name>
<gene>
    <name evidence="6" type="ORF">SAMN02745724_03307</name>
</gene>
<dbReference type="OrthoDB" id="116240at2"/>
<keyword evidence="1" id="KW-0805">Transcription regulation</keyword>
<evidence type="ECO:0000256" key="2">
    <source>
        <dbReference type="ARBA" id="ARBA00023125"/>
    </source>
</evidence>
<evidence type="ECO:0000313" key="6">
    <source>
        <dbReference type="EMBL" id="SFD04793.1"/>
    </source>
</evidence>